<name>A0A8J3A6X5_9ACTN</name>
<proteinExistence type="predicted"/>
<evidence type="ECO:0000313" key="2">
    <source>
        <dbReference type="EMBL" id="GGI04949.1"/>
    </source>
</evidence>
<dbReference type="EMBL" id="BMHA01000003">
    <property type="protein sequence ID" value="GGI04949.1"/>
    <property type="molecule type" value="Genomic_DNA"/>
</dbReference>
<reference evidence="2" key="1">
    <citation type="journal article" date="2014" name="Int. J. Syst. Evol. Microbiol.">
        <title>Complete genome sequence of Corynebacterium casei LMG S-19264T (=DSM 44701T), isolated from a smear-ripened cheese.</title>
        <authorList>
            <consortium name="US DOE Joint Genome Institute (JGI-PGF)"/>
            <person name="Walter F."/>
            <person name="Albersmeier A."/>
            <person name="Kalinowski J."/>
            <person name="Ruckert C."/>
        </authorList>
    </citation>
    <scope>NUCLEOTIDE SEQUENCE</scope>
    <source>
        <strain evidence="2">CGMCC 1.14988</strain>
    </source>
</reference>
<evidence type="ECO:0000256" key="1">
    <source>
        <dbReference type="SAM" id="MobiDB-lite"/>
    </source>
</evidence>
<dbReference type="RefSeq" id="WP_130649850.1">
    <property type="nucleotide sequence ID" value="NZ_BMHA01000003.1"/>
</dbReference>
<reference evidence="2" key="2">
    <citation type="submission" date="2020-09" db="EMBL/GenBank/DDBJ databases">
        <authorList>
            <person name="Sun Q."/>
            <person name="Zhou Y."/>
        </authorList>
    </citation>
    <scope>NUCLEOTIDE SEQUENCE</scope>
    <source>
        <strain evidence="2">CGMCC 1.14988</strain>
    </source>
</reference>
<accession>A0A8J3A6X5</accession>
<sequence>MPEQQPPERTPRGRQARGGSRGGPRDDQRGDRRGNRGSRGGPDEDRSLGAPTGARVPVGLDRARAKAGALPRQSRSAAAPPRPVLPEDETPQLPKAVQREIERVIGRNRRGDDIALALSVGAAAIDEERLDVALPTLAWAKHEAPRIAAVREAYGVALYLDEQYAPALSELQAYKRISGRVDQNHLIADCLRALGREVDRVVDAAAELLEDQRAPEDRRAEAAIVWASTLADAGDVGAGRAVLRGYLARVGAGQAEHVLRVRYVAGDLAVRDGDPDAAREQFGLVGGADPDYLDVAERLEDLARG</sequence>
<dbReference type="Proteomes" id="UP000650511">
    <property type="component" value="Unassembled WGS sequence"/>
</dbReference>
<dbReference type="AlphaFoldDB" id="A0A8J3A6X5"/>
<comment type="caution">
    <text evidence="2">The sequence shown here is derived from an EMBL/GenBank/DDBJ whole genome shotgun (WGS) entry which is preliminary data.</text>
</comment>
<protein>
    <recommendedName>
        <fullName evidence="4">Tetratricopeptide repeat protein</fullName>
    </recommendedName>
</protein>
<dbReference type="OrthoDB" id="3215237at2"/>
<feature type="compositionally biased region" description="Basic and acidic residues" evidence="1">
    <location>
        <begin position="23"/>
        <end position="34"/>
    </location>
</feature>
<organism evidence="2 3">
    <name type="scientific">Egicoccus halophilus</name>
    <dbReference type="NCBI Taxonomy" id="1670830"/>
    <lineage>
        <taxon>Bacteria</taxon>
        <taxon>Bacillati</taxon>
        <taxon>Actinomycetota</taxon>
        <taxon>Nitriliruptoria</taxon>
        <taxon>Egicoccales</taxon>
        <taxon>Egicoccaceae</taxon>
        <taxon>Egicoccus</taxon>
    </lineage>
</organism>
<gene>
    <name evidence="2" type="ORF">GCM10011354_11650</name>
</gene>
<feature type="region of interest" description="Disordered" evidence="1">
    <location>
        <begin position="1"/>
        <end position="97"/>
    </location>
</feature>
<evidence type="ECO:0008006" key="4">
    <source>
        <dbReference type="Google" id="ProtNLM"/>
    </source>
</evidence>
<evidence type="ECO:0000313" key="3">
    <source>
        <dbReference type="Proteomes" id="UP000650511"/>
    </source>
</evidence>
<keyword evidence="3" id="KW-1185">Reference proteome</keyword>